<dbReference type="InterPro" id="IPR041687">
    <property type="entry name" value="HTH_46"/>
</dbReference>
<gene>
    <name evidence="2" type="ORF">FOT72_10560</name>
</gene>
<evidence type="ECO:0000313" key="3">
    <source>
        <dbReference type="Proteomes" id="UP000656723"/>
    </source>
</evidence>
<dbReference type="AlphaFoldDB" id="A0A8I0MKA4"/>
<organism evidence="2 3">
    <name type="scientific">Citrobacter amalonaticus</name>
    <dbReference type="NCBI Taxonomy" id="35703"/>
    <lineage>
        <taxon>Bacteria</taxon>
        <taxon>Pseudomonadati</taxon>
        <taxon>Pseudomonadota</taxon>
        <taxon>Gammaproteobacteria</taxon>
        <taxon>Enterobacterales</taxon>
        <taxon>Enterobacteriaceae</taxon>
        <taxon>Citrobacter</taxon>
    </lineage>
</organism>
<dbReference type="SUPFAM" id="SSF51206">
    <property type="entry name" value="cAMP-binding domain-like"/>
    <property type="match status" value="1"/>
</dbReference>
<sequence length="207" mass="23501">MLSIAKPMAEFIKLDARLSSYGTHFDVSCKKQVLYFSELNNNKVVVIRSGTVSIRRGKTVLIGFAEAPIITGLANSLTEADANYQLMTEAKCSGYFLPASVGMKVIEENNLWREAFCWLAWHNRVMELRDLQLIGNNSYDQIRVTLMSMMEWDETLRKRVGVMNYIHQRTCISRSVVAEVLSALRKGGYIEMKQGKLIAVNHLPAEY</sequence>
<dbReference type="Gene3D" id="2.60.120.10">
    <property type="entry name" value="Jelly Rolls"/>
    <property type="match status" value="1"/>
</dbReference>
<protein>
    <submittedName>
        <fullName evidence="2">Transcriptional regulator</fullName>
    </submittedName>
</protein>
<feature type="domain" description="IprA winged helix-turn-helix" evidence="1">
    <location>
        <begin position="138"/>
        <end position="204"/>
    </location>
</feature>
<comment type="caution">
    <text evidence="2">The sequence shown here is derived from an EMBL/GenBank/DDBJ whole genome shotgun (WGS) entry which is preliminary data.</text>
</comment>
<dbReference type="RefSeq" id="WP_192478398.1">
    <property type="nucleotide sequence ID" value="NZ_JANSJZ010000221.1"/>
</dbReference>
<name>A0A8I0MKA4_CITAM</name>
<dbReference type="InterPro" id="IPR014710">
    <property type="entry name" value="RmlC-like_jellyroll"/>
</dbReference>
<accession>A0A8I0MKA4</accession>
<dbReference type="Pfam" id="PF15977">
    <property type="entry name" value="HTH_46"/>
    <property type="match status" value="1"/>
</dbReference>
<reference evidence="2" key="1">
    <citation type="submission" date="2019-07" db="EMBL/GenBank/DDBJ databases">
        <title>KPC-2 carbapenem resistent Enterobacterales isolates from Germany.</title>
        <authorList>
            <person name="Yao Y."/>
            <person name="Falgenhauer L."/>
            <person name="Imirzalioglu C."/>
            <person name="Chakraborty T."/>
        </authorList>
    </citation>
    <scope>NUCLEOTIDE SEQUENCE</scope>
    <source>
        <strain evidence="2">CA13304</strain>
    </source>
</reference>
<evidence type="ECO:0000313" key="2">
    <source>
        <dbReference type="EMBL" id="MBE0128438.1"/>
    </source>
</evidence>
<dbReference type="InterPro" id="IPR018490">
    <property type="entry name" value="cNMP-bd_dom_sf"/>
</dbReference>
<dbReference type="EMBL" id="VKME01000008">
    <property type="protein sequence ID" value="MBE0128438.1"/>
    <property type="molecule type" value="Genomic_DNA"/>
</dbReference>
<evidence type="ECO:0000259" key="1">
    <source>
        <dbReference type="Pfam" id="PF15977"/>
    </source>
</evidence>
<proteinExistence type="predicted"/>
<dbReference type="Proteomes" id="UP000656723">
    <property type="component" value="Unassembled WGS sequence"/>
</dbReference>